<dbReference type="AlphaFoldDB" id="A0A7W7XGK6"/>
<dbReference type="Gene3D" id="1.10.645.10">
    <property type="entry name" value="Cytochrome-c3 Hydrogenase, chain B"/>
    <property type="match status" value="1"/>
</dbReference>
<sequence>MDLRNRLGRVALDRPAVLLVTAAGATRERLAVEAELARRRWPRASGPAAADLVAFAGAPAPAGDDDWAERLWNGVPAPKARVRVRDPEHAAHALEHGRMALLVGAGTQGRQEQREPAGHERHDADGEHPPQHDGHTASGRSEHDGHTTSGPSEHDGHGHDAHQDHGGSHAGTDQGHHGHGGSHPGTDHDHHGHHMGGAILGLPMAERADDRDGLRLDRLHVPLGPALPDWPAGLVVRTELQGDVVQRASVEALVPPRSSRPAFWSEPWLRSAAGAPVTVDEAARRRCAAHLDSVGRFLAVAGWRDPAAVARRARDQVLGGASVADLRSGLRTLTRRVRRSWTLRWLTSGVGVLSSTQAQRYGVTGPALLADGDAYDRLLVWLEEIDRAVDACDDRSPLASHALNGPRGRIAPEAPASRTLVDVLPVLLEGTEFACARLVVASLDPDLDELAPQHARGGHAHG</sequence>
<reference evidence="2 3" key="1">
    <citation type="submission" date="2020-08" db="EMBL/GenBank/DDBJ databases">
        <title>Genomic Encyclopedia of Type Strains, Phase III (KMG-III): the genomes of soil and plant-associated and newly described type strains.</title>
        <authorList>
            <person name="Whitman W."/>
        </authorList>
    </citation>
    <scope>NUCLEOTIDE SEQUENCE [LARGE SCALE GENOMIC DNA]</scope>
    <source>
        <strain evidence="2 3">SFB5A</strain>
    </source>
</reference>
<name>A0A7W7XGK6_9ACTN</name>
<evidence type="ECO:0000256" key="1">
    <source>
        <dbReference type="SAM" id="MobiDB-lite"/>
    </source>
</evidence>
<dbReference type="EMBL" id="JACHJY010000013">
    <property type="protein sequence ID" value="MBB4986611.1"/>
    <property type="molecule type" value="Genomic_DNA"/>
</dbReference>
<dbReference type="InterPro" id="IPR029014">
    <property type="entry name" value="NiFe-Hase_large"/>
</dbReference>
<dbReference type="Proteomes" id="UP000582643">
    <property type="component" value="Unassembled WGS sequence"/>
</dbReference>
<proteinExistence type="predicted"/>
<accession>A0A7W7XGK6</accession>
<gene>
    <name evidence="2" type="ORF">GGE06_007579</name>
</gene>
<dbReference type="RefSeq" id="WP_184932873.1">
    <property type="nucleotide sequence ID" value="NZ_JACHJY010000013.1"/>
</dbReference>
<organism evidence="2 3">
    <name type="scientific">Streptomyces nymphaeiformis</name>
    <dbReference type="NCBI Taxonomy" id="2663842"/>
    <lineage>
        <taxon>Bacteria</taxon>
        <taxon>Bacillati</taxon>
        <taxon>Actinomycetota</taxon>
        <taxon>Actinomycetes</taxon>
        <taxon>Kitasatosporales</taxon>
        <taxon>Streptomycetaceae</taxon>
        <taxon>Streptomyces</taxon>
    </lineage>
</organism>
<protein>
    <submittedName>
        <fullName evidence="2">Uncharacterized protein</fullName>
    </submittedName>
</protein>
<feature type="region of interest" description="Disordered" evidence="1">
    <location>
        <begin position="106"/>
        <end position="197"/>
    </location>
</feature>
<evidence type="ECO:0000313" key="2">
    <source>
        <dbReference type="EMBL" id="MBB4986611.1"/>
    </source>
</evidence>
<feature type="compositionally biased region" description="Basic and acidic residues" evidence="1">
    <location>
        <begin position="111"/>
        <end position="167"/>
    </location>
</feature>
<evidence type="ECO:0000313" key="3">
    <source>
        <dbReference type="Proteomes" id="UP000582643"/>
    </source>
</evidence>
<comment type="caution">
    <text evidence="2">The sequence shown here is derived from an EMBL/GenBank/DDBJ whole genome shotgun (WGS) entry which is preliminary data.</text>
</comment>
<keyword evidence="3" id="KW-1185">Reference proteome</keyword>